<evidence type="ECO:0000313" key="1">
    <source>
        <dbReference type="EMBL" id="MBE9462746.1"/>
    </source>
</evidence>
<sequence length="96" mass="10850">MKKAEAIRSSPTINLKSREDIIISYLTIYVFKTNVKEFGDAQIIAKILLSHFPGSEISFDLGDCDKVLRIKHHGNFASQAIEIVKQHGFNCEELLD</sequence>
<dbReference type="RefSeq" id="WP_194120932.1">
    <property type="nucleotide sequence ID" value="NZ_JACYGY010000001.1"/>
</dbReference>
<organism evidence="1 2">
    <name type="scientific">Dyadobacter subterraneus</name>
    <dbReference type="NCBI Taxonomy" id="2773304"/>
    <lineage>
        <taxon>Bacteria</taxon>
        <taxon>Pseudomonadati</taxon>
        <taxon>Bacteroidota</taxon>
        <taxon>Cytophagia</taxon>
        <taxon>Cytophagales</taxon>
        <taxon>Spirosomataceae</taxon>
        <taxon>Dyadobacter</taxon>
    </lineage>
</organism>
<dbReference type="EMBL" id="JACYGY010000001">
    <property type="protein sequence ID" value="MBE9462746.1"/>
    <property type="molecule type" value="Genomic_DNA"/>
</dbReference>
<evidence type="ECO:0000313" key="2">
    <source>
        <dbReference type="Proteomes" id="UP000634134"/>
    </source>
</evidence>
<keyword evidence="2" id="KW-1185">Reference proteome</keyword>
<proteinExistence type="predicted"/>
<protein>
    <submittedName>
        <fullName evidence="1">Uncharacterized protein</fullName>
    </submittedName>
</protein>
<accession>A0ABR9WB85</accession>
<reference evidence="2" key="1">
    <citation type="submission" date="2023-07" db="EMBL/GenBank/DDBJ databases">
        <title>Dyadobacter sp. nov 'subterranea' isolated from contaminted grondwater.</title>
        <authorList>
            <person name="Szabo I."/>
            <person name="Al-Omari J."/>
            <person name="Szerdahelyi S.G."/>
            <person name="Rado J."/>
        </authorList>
    </citation>
    <scope>NUCLEOTIDE SEQUENCE [LARGE SCALE GENOMIC DNA]</scope>
    <source>
        <strain evidence="2">UP-52</strain>
    </source>
</reference>
<gene>
    <name evidence="1" type="ORF">IEE83_12710</name>
</gene>
<comment type="caution">
    <text evidence="1">The sequence shown here is derived from an EMBL/GenBank/DDBJ whole genome shotgun (WGS) entry which is preliminary data.</text>
</comment>
<dbReference type="Proteomes" id="UP000634134">
    <property type="component" value="Unassembled WGS sequence"/>
</dbReference>
<name>A0ABR9WB85_9BACT</name>